<keyword evidence="1" id="KW-0732">Signal</keyword>
<sequence length="199" mass="21088">MKKLILFSLFVCFSAVAFGQVLPSFQFGVKGGANLSKLSSHGTFSSDNSAGYYAGLWARIGAAGIHFQPELYLSGKNTTMTSNEAGSVGQENKVKFTSLDVPLLIGTKIGAAGVGVRLNTGPVISFILDDKQSFGDAASSAFKGNFKNQAVAWQFGAGLDLGKLGVDLRYEAGITKLGKDNYDGQRLNLFTLGLALRLF</sequence>
<dbReference type="InterPro" id="IPR025665">
    <property type="entry name" value="Beta-barrel_OMP_2"/>
</dbReference>
<gene>
    <name evidence="3" type="ORF">HDE68_005256</name>
</gene>
<reference evidence="3 4" key="1">
    <citation type="submission" date="2020-08" db="EMBL/GenBank/DDBJ databases">
        <title>Genomic Encyclopedia of Type Strains, Phase IV (KMG-V): Genome sequencing to study the core and pangenomes of soil and plant-associated prokaryotes.</title>
        <authorList>
            <person name="Whitman W."/>
        </authorList>
    </citation>
    <scope>NUCLEOTIDE SEQUENCE [LARGE SCALE GENOMIC DNA]</scope>
    <source>
        <strain evidence="3 4">S3M1</strain>
    </source>
</reference>
<dbReference type="Pfam" id="PF13568">
    <property type="entry name" value="OMP_b-brl_2"/>
    <property type="match status" value="1"/>
</dbReference>
<evidence type="ECO:0000259" key="2">
    <source>
        <dbReference type="Pfam" id="PF13568"/>
    </source>
</evidence>
<feature type="domain" description="Outer membrane protein beta-barrel" evidence="2">
    <location>
        <begin position="24"/>
        <end position="177"/>
    </location>
</feature>
<evidence type="ECO:0000313" key="3">
    <source>
        <dbReference type="EMBL" id="MBB5639313.1"/>
    </source>
</evidence>
<dbReference type="EMBL" id="JACHCE010000013">
    <property type="protein sequence ID" value="MBB5639313.1"/>
    <property type="molecule type" value="Genomic_DNA"/>
</dbReference>
<protein>
    <recommendedName>
        <fullName evidence="2">Outer membrane protein beta-barrel domain-containing protein</fullName>
    </recommendedName>
</protein>
<organism evidence="3 4">
    <name type="scientific">Pedobacter cryoconitis</name>
    <dbReference type="NCBI Taxonomy" id="188932"/>
    <lineage>
        <taxon>Bacteria</taxon>
        <taxon>Pseudomonadati</taxon>
        <taxon>Bacteroidota</taxon>
        <taxon>Sphingobacteriia</taxon>
        <taxon>Sphingobacteriales</taxon>
        <taxon>Sphingobacteriaceae</taxon>
        <taxon>Pedobacter</taxon>
    </lineage>
</organism>
<accession>A0A7W8ZSN4</accession>
<dbReference type="AlphaFoldDB" id="A0A7W8ZSN4"/>
<proteinExistence type="predicted"/>
<dbReference type="Proteomes" id="UP000537204">
    <property type="component" value="Unassembled WGS sequence"/>
</dbReference>
<feature type="chain" id="PRO_5030937700" description="Outer membrane protein beta-barrel domain-containing protein" evidence="1">
    <location>
        <begin position="20"/>
        <end position="199"/>
    </location>
</feature>
<dbReference type="RefSeq" id="WP_183885454.1">
    <property type="nucleotide sequence ID" value="NZ_JACHCE010000013.1"/>
</dbReference>
<evidence type="ECO:0000256" key="1">
    <source>
        <dbReference type="SAM" id="SignalP"/>
    </source>
</evidence>
<name>A0A7W8ZSN4_9SPHI</name>
<comment type="caution">
    <text evidence="3">The sequence shown here is derived from an EMBL/GenBank/DDBJ whole genome shotgun (WGS) entry which is preliminary data.</text>
</comment>
<feature type="signal peptide" evidence="1">
    <location>
        <begin position="1"/>
        <end position="19"/>
    </location>
</feature>
<evidence type="ECO:0000313" key="4">
    <source>
        <dbReference type="Proteomes" id="UP000537204"/>
    </source>
</evidence>